<reference evidence="4" key="1">
    <citation type="submission" date="2022-01" db="EMBL/GenBank/DDBJ databases">
        <authorList>
            <person name="King R."/>
        </authorList>
    </citation>
    <scope>NUCLEOTIDE SEQUENCE</scope>
</reference>
<dbReference type="AlphaFoldDB" id="A0A9N9S657"/>
<protein>
    <recommendedName>
        <fullName evidence="6">Chloride channel CLIC-like protein 1</fullName>
    </recommendedName>
</protein>
<feature type="transmembrane region" description="Helical" evidence="2">
    <location>
        <begin position="175"/>
        <end position="193"/>
    </location>
</feature>
<evidence type="ECO:0008006" key="6">
    <source>
        <dbReference type="Google" id="ProtNLM"/>
    </source>
</evidence>
<organism evidence="4 5">
    <name type="scientific">Chironomus riparius</name>
    <dbReference type="NCBI Taxonomy" id="315576"/>
    <lineage>
        <taxon>Eukaryota</taxon>
        <taxon>Metazoa</taxon>
        <taxon>Ecdysozoa</taxon>
        <taxon>Arthropoda</taxon>
        <taxon>Hexapoda</taxon>
        <taxon>Insecta</taxon>
        <taxon>Pterygota</taxon>
        <taxon>Neoptera</taxon>
        <taxon>Endopterygota</taxon>
        <taxon>Diptera</taxon>
        <taxon>Nematocera</taxon>
        <taxon>Chironomoidea</taxon>
        <taxon>Chironomidae</taxon>
        <taxon>Chironominae</taxon>
        <taxon>Chironomus</taxon>
    </lineage>
</organism>
<keyword evidence="2" id="KW-0472">Membrane</keyword>
<feature type="transmembrane region" description="Helical" evidence="2">
    <location>
        <begin position="151"/>
        <end position="168"/>
    </location>
</feature>
<dbReference type="EMBL" id="OU895879">
    <property type="protein sequence ID" value="CAG9809698.1"/>
    <property type="molecule type" value="Genomic_DNA"/>
</dbReference>
<keyword evidence="5" id="KW-1185">Reference proteome</keyword>
<keyword evidence="2" id="KW-1133">Transmembrane helix</keyword>
<evidence type="ECO:0000256" key="1">
    <source>
        <dbReference type="SAM" id="MobiDB-lite"/>
    </source>
</evidence>
<sequence>MMKFSLFILFYMQILINAEIQYRHPHESNINNDRLLEQLEQIEIIRRTNVDSIPYYQRLVKHLFRKQRFRSDPRSDDYFIANIPLKINKKQYELLVDTDISGLNINEIDGLVEEVLKQSSNEDWQESAATILYDYYKQEIIDSITTFSSPILWILLSLTAIVIVNRIFHFSRLKFITIIFMSLIGICGISYYMTYLDCMHDLEVEQIMALSKDKIHNNPCKEYHAENQDYFGSLKTWVTGSKKNECKEYMKKTLTPSKKYCNPLEVFFKWLAKLQMSYFGSIFEEFTDFFSETTSSMDFLSRISSKIIYIAFFGISTIFIVVMFLKYAVQTVPSLISHATSSSNNGSNNHAQGPSIALLSAKMDEILKENVQIKREISVIRERSEEPQSLPAPQKKKHKLSAIKESASSKTDESYSDASS</sequence>
<dbReference type="Proteomes" id="UP001153620">
    <property type="component" value="Chromosome 3"/>
</dbReference>
<accession>A0A9N9S657</accession>
<gene>
    <name evidence="4" type="ORF">CHIRRI_LOCUS12518</name>
</gene>
<dbReference type="OrthoDB" id="7791031at2759"/>
<evidence type="ECO:0000313" key="5">
    <source>
        <dbReference type="Proteomes" id="UP001153620"/>
    </source>
</evidence>
<evidence type="ECO:0000256" key="2">
    <source>
        <dbReference type="SAM" id="Phobius"/>
    </source>
</evidence>
<feature type="chain" id="PRO_5040428456" description="Chloride channel CLIC-like protein 1" evidence="3">
    <location>
        <begin position="19"/>
        <end position="420"/>
    </location>
</feature>
<feature type="signal peptide" evidence="3">
    <location>
        <begin position="1"/>
        <end position="18"/>
    </location>
</feature>
<evidence type="ECO:0000256" key="3">
    <source>
        <dbReference type="SAM" id="SignalP"/>
    </source>
</evidence>
<keyword evidence="3" id="KW-0732">Signal</keyword>
<reference evidence="4" key="2">
    <citation type="submission" date="2022-10" db="EMBL/GenBank/DDBJ databases">
        <authorList>
            <consortium name="ENA_rothamsted_submissions"/>
            <consortium name="culmorum"/>
            <person name="King R."/>
        </authorList>
    </citation>
    <scope>NUCLEOTIDE SEQUENCE</scope>
</reference>
<evidence type="ECO:0000313" key="4">
    <source>
        <dbReference type="EMBL" id="CAG9809698.1"/>
    </source>
</evidence>
<feature type="region of interest" description="Disordered" evidence="1">
    <location>
        <begin position="382"/>
        <end position="420"/>
    </location>
</feature>
<feature type="transmembrane region" description="Helical" evidence="2">
    <location>
        <begin position="307"/>
        <end position="329"/>
    </location>
</feature>
<name>A0A9N9S657_9DIPT</name>
<proteinExistence type="predicted"/>
<keyword evidence="2" id="KW-0812">Transmembrane</keyword>